<dbReference type="GO" id="GO:0090435">
    <property type="term" value="P:protein localization to nuclear envelope"/>
    <property type="evidence" value="ECO:0007669"/>
    <property type="project" value="TreeGrafter"/>
</dbReference>
<evidence type="ECO:0000256" key="2">
    <source>
        <dbReference type="ARBA" id="ARBA00023054"/>
    </source>
</evidence>
<dbReference type="InterPro" id="IPR036415">
    <property type="entry name" value="Lamin_tail_dom_sf"/>
</dbReference>
<evidence type="ECO:0000313" key="9">
    <source>
        <dbReference type="EMBL" id="CAI5455163.1"/>
    </source>
</evidence>
<reference evidence="9" key="1">
    <citation type="submission" date="2022-11" db="EMBL/GenBank/DDBJ databases">
        <authorList>
            <person name="Kikuchi T."/>
        </authorList>
    </citation>
    <scope>NUCLEOTIDE SEQUENCE</scope>
    <source>
        <strain evidence="9">PS1010</strain>
    </source>
</reference>
<dbReference type="EMBL" id="CANHGI010000006">
    <property type="protein sequence ID" value="CAI5455163.1"/>
    <property type="molecule type" value="Genomic_DNA"/>
</dbReference>
<evidence type="ECO:0000256" key="3">
    <source>
        <dbReference type="PIRNR" id="PIRNR005546"/>
    </source>
</evidence>
<dbReference type="Gene3D" id="1.20.5.500">
    <property type="entry name" value="Single helix bin"/>
    <property type="match status" value="1"/>
</dbReference>
<dbReference type="PANTHER" id="PTHR45721">
    <property type="entry name" value="LAMIN DM0-RELATED"/>
    <property type="match status" value="1"/>
</dbReference>
<gene>
    <name evidence="9" type="ORF">CAMP_LOCUS17800</name>
</gene>
<dbReference type="GO" id="GO:0007097">
    <property type="term" value="P:nuclear migration"/>
    <property type="evidence" value="ECO:0007669"/>
    <property type="project" value="TreeGrafter"/>
</dbReference>
<feature type="region of interest" description="Disordered" evidence="6">
    <location>
        <begin position="1"/>
        <end position="31"/>
    </location>
</feature>
<dbReference type="InterPro" id="IPR016451">
    <property type="entry name" value="Intermed_filament_ifa/ifb"/>
</dbReference>
<feature type="domain" description="IF rod" evidence="8">
    <location>
        <begin position="70"/>
        <end position="392"/>
    </location>
</feature>
<evidence type="ECO:0000256" key="6">
    <source>
        <dbReference type="SAM" id="MobiDB-lite"/>
    </source>
</evidence>
<dbReference type="GO" id="GO:0006998">
    <property type="term" value="P:nuclear envelope organization"/>
    <property type="evidence" value="ECO:0007669"/>
    <property type="project" value="TreeGrafter"/>
</dbReference>
<dbReference type="OrthoDB" id="2441647at2759"/>
<dbReference type="GO" id="GO:0051664">
    <property type="term" value="P:nuclear pore localization"/>
    <property type="evidence" value="ECO:0007669"/>
    <property type="project" value="TreeGrafter"/>
</dbReference>
<evidence type="ECO:0000313" key="10">
    <source>
        <dbReference type="Proteomes" id="UP001152747"/>
    </source>
</evidence>
<dbReference type="GO" id="GO:0005652">
    <property type="term" value="C:nuclear lamina"/>
    <property type="evidence" value="ECO:0007669"/>
    <property type="project" value="TreeGrafter"/>
</dbReference>
<dbReference type="PANTHER" id="PTHR45721:SF9">
    <property type="entry name" value="INTERMEDIATE FILAMENT PROTEIN IFA-2-RELATED"/>
    <property type="match status" value="1"/>
</dbReference>
<dbReference type="SMART" id="SM01391">
    <property type="entry name" value="Filament"/>
    <property type="match status" value="1"/>
</dbReference>
<dbReference type="SUPFAM" id="SSF74853">
    <property type="entry name" value="Lamin A/C globular tail domain"/>
    <property type="match status" value="1"/>
</dbReference>
<dbReference type="PROSITE" id="PS51842">
    <property type="entry name" value="IF_ROD_2"/>
    <property type="match status" value="1"/>
</dbReference>
<feature type="coiled-coil region" evidence="5">
    <location>
        <begin position="297"/>
        <end position="370"/>
    </location>
</feature>
<feature type="compositionally biased region" description="Polar residues" evidence="6">
    <location>
        <begin position="7"/>
        <end position="31"/>
    </location>
</feature>
<dbReference type="FunFam" id="2.60.40.1260:FF:000003">
    <property type="entry name" value="Intermediate filament protein A"/>
    <property type="match status" value="1"/>
</dbReference>
<dbReference type="Gene3D" id="1.20.5.1160">
    <property type="entry name" value="Vasodilator-stimulated phosphoprotein"/>
    <property type="match status" value="1"/>
</dbReference>
<dbReference type="AlphaFoldDB" id="A0A9P1J1H2"/>
<dbReference type="SUPFAM" id="SSF64593">
    <property type="entry name" value="Intermediate filament protein, coiled coil region"/>
    <property type="match status" value="2"/>
</dbReference>
<dbReference type="GO" id="GO:0005200">
    <property type="term" value="F:structural constituent of cytoskeleton"/>
    <property type="evidence" value="ECO:0007669"/>
    <property type="project" value="TreeGrafter"/>
</dbReference>
<protein>
    <submittedName>
        <fullName evidence="9">Uncharacterized protein</fullName>
    </submittedName>
</protein>
<proteinExistence type="inferred from homology"/>
<keyword evidence="2 3" id="KW-0175">Coiled coil</keyword>
<dbReference type="GO" id="GO:0031507">
    <property type="term" value="P:heterochromatin formation"/>
    <property type="evidence" value="ECO:0007669"/>
    <property type="project" value="TreeGrafter"/>
</dbReference>
<dbReference type="Pfam" id="PF00038">
    <property type="entry name" value="Filament"/>
    <property type="match status" value="1"/>
</dbReference>
<keyword evidence="1 3" id="KW-0403">Intermediate filament</keyword>
<organism evidence="9 10">
    <name type="scientific">Caenorhabditis angaria</name>
    <dbReference type="NCBI Taxonomy" id="860376"/>
    <lineage>
        <taxon>Eukaryota</taxon>
        <taxon>Metazoa</taxon>
        <taxon>Ecdysozoa</taxon>
        <taxon>Nematoda</taxon>
        <taxon>Chromadorea</taxon>
        <taxon>Rhabditida</taxon>
        <taxon>Rhabditina</taxon>
        <taxon>Rhabditomorpha</taxon>
        <taxon>Rhabditoidea</taxon>
        <taxon>Rhabditidae</taxon>
        <taxon>Peloderinae</taxon>
        <taxon>Caenorhabditis</taxon>
    </lineage>
</organism>
<name>A0A9P1J1H2_9PELO</name>
<evidence type="ECO:0000256" key="5">
    <source>
        <dbReference type="SAM" id="Coils"/>
    </source>
</evidence>
<comment type="caution">
    <text evidence="9">The sequence shown here is derived from an EMBL/GenBank/DDBJ whole genome shotgun (WGS) entry which is preliminary data.</text>
</comment>
<keyword evidence="10" id="KW-1185">Reference proteome</keyword>
<dbReference type="FunFam" id="1.20.5.1160:FF:000016">
    <property type="entry name" value="Intermediate filament protein A"/>
    <property type="match status" value="1"/>
</dbReference>
<evidence type="ECO:0000259" key="8">
    <source>
        <dbReference type="PROSITE" id="PS51842"/>
    </source>
</evidence>
<comment type="similarity">
    <text evidence="3 4">Belongs to the intermediate filament family.</text>
</comment>
<dbReference type="Gene3D" id="1.20.5.170">
    <property type="match status" value="1"/>
</dbReference>
<dbReference type="FunFam" id="1.20.5.500:FF:000001">
    <property type="entry name" value="Type II keratin 23"/>
    <property type="match status" value="1"/>
</dbReference>
<dbReference type="FunFam" id="1.20.5.170:FF:000058">
    <property type="entry name" value="Intermediate filament protein B"/>
    <property type="match status" value="1"/>
</dbReference>
<evidence type="ECO:0000256" key="1">
    <source>
        <dbReference type="ARBA" id="ARBA00022754"/>
    </source>
</evidence>
<accession>A0A9P1J1H2</accession>
<dbReference type="GO" id="GO:0005882">
    <property type="term" value="C:intermediate filament"/>
    <property type="evidence" value="ECO:0007669"/>
    <property type="project" value="UniProtKB-UniRule"/>
</dbReference>
<feature type="domain" description="LTD" evidence="7">
    <location>
        <begin position="425"/>
        <end position="542"/>
    </location>
</feature>
<feature type="coiled-coil region" evidence="5">
    <location>
        <begin position="135"/>
        <end position="204"/>
    </location>
</feature>
<dbReference type="Gene3D" id="2.60.40.1260">
    <property type="entry name" value="Lamin Tail domain"/>
    <property type="match status" value="1"/>
</dbReference>
<dbReference type="PROSITE" id="PS00226">
    <property type="entry name" value="IF_ROD_1"/>
    <property type="match status" value="1"/>
</dbReference>
<dbReference type="PIRSF" id="PIRSF005546">
    <property type="entry name" value="Intermed_filamnt_Ifb-2"/>
    <property type="match status" value="1"/>
</dbReference>
<evidence type="ECO:0000259" key="7">
    <source>
        <dbReference type="PROSITE" id="PS51841"/>
    </source>
</evidence>
<feature type="coiled-coil region" evidence="5">
    <location>
        <begin position="60"/>
        <end position="108"/>
    </location>
</feature>
<dbReference type="PROSITE" id="PS51841">
    <property type="entry name" value="LTD"/>
    <property type="match status" value="1"/>
</dbReference>
<dbReference type="InterPro" id="IPR018039">
    <property type="entry name" value="IF_conserved"/>
</dbReference>
<dbReference type="Pfam" id="PF00932">
    <property type="entry name" value="LTD"/>
    <property type="match status" value="1"/>
</dbReference>
<evidence type="ECO:0000256" key="4">
    <source>
        <dbReference type="RuleBase" id="RU000685"/>
    </source>
</evidence>
<sequence>MSDNEYRSSITSRPSFNRTVTTNTQNYSTPGSGNRVLKIVTEMSSSSVASGLSPYGQNAASTIRDAREKEKKEIMDLNDKLASYIEKVRFLEAQNRKLGADLDMLKGRWGKDTSSVKVMYELEITEAKKEATKGRTEDRQKIDDLLVELSNLEAEINLLKRRIALLEEEITRLKKENMRLMQELQRARTELDQETLNRIDYQNQVTTLLEEIDFIKRVHDQEIKELQALAARDTTNENREYFKNELASAIRDIRSEYDQMMNGNRNDLESWYKLKVQEIQTQSARQNMEQGYQKEEVKRLRTQLGDLRGKLADLEGRNALLEKQIQELNYQLEDDQRSYEAALNDRDAQIRKMREECQALMVELQMLLDTKQTLDAEIAIYRKMLEGEGDGPGLRQLVEQVVRTTGINETADTETMRVVKGETSSRTSYQRSAKGNVSIQETSPEGKFVVLENTNRGKGEPLGEWKLKRKIDGKREIVYTFPADYVLEPLKSVKIFARGHGVASPPNTLVFEGDETFGVGSNVQTILYNKNGEERATHIQRQSQSNS</sequence>
<dbReference type="Proteomes" id="UP001152747">
    <property type="component" value="Unassembled WGS sequence"/>
</dbReference>
<dbReference type="InterPro" id="IPR001322">
    <property type="entry name" value="Lamin_tail_dom"/>
</dbReference>
<dbReference type="InterPro" id="IPR039008">
    <property type="entry name" value="IF_rod_dom"/>
</dbReference>